<name>A0ABY2I0Z0_9MICO</name>
<gene>
    <name evidence="2" type="ORF">E3O21_11690</name>
</gene>
<feature type="region of interest" description="Disordered" evidence="1">
    <location>
        <begin position="119"/>
        <end position="138"/>
    </location>
</feature>
<feature type="region of interest" description="Disordered" evidence="1">
    <location>
        <begin position="94"/>
        <end position="113"/>
    </location>
</feature>
<organism evidence="2 3">
    <name type="scientific">Cryobacterium flavum</name>
    <dbReference type="NCBI Taxonomy" id="1424659"/>
    <lineage>
        <taxon>Bacteria</taxon>
        <taxon>Bacillati</taxon>
        <taxon>Actinomycetota</taxon>
        <taxon>Actinomycetes</taxon>
        <taxon>Micrococcales</taxon>
        <taxon>Microbacteriaceae</taxon>
        <taxon>Cryobacterium</taxon>
    </lineage>
</organism>
<evidence type="ECO:0000313" key="2">
    <source>
        <dbReference type="EMBL" id="TFB76110.1"/>
    </source>
</evidence>
<proteinExistence type="predicted"/>
<feature type="compositionally biased region" description="Pro residues" evidence="1">
    <location>
        <begin position="121"/>
        <end position="131"/>
    </location>
</feature>
<feature type="compositionally biased region" description="Basic and acidic residues" evidence="1">
    <location>
        <begin position="477"/>
        <end position="486"/>
    </location>
</feature>
<feature type="region of interest" description="Disordered" evidence="1">
    <location>
        <begin position="295"/>
        <end position="318"/>
    </location>
</feature>
<evidence type="ECO:0000256" key="1">
    <source>
        <dbReference type="SAM" id="MobiDB-lite"/>
    </source>
</evidence>
<protein>
    <submittedName>
        <fullName evidence="2">Uncharacterized protein</fullName>
    </submittedName>
</protein>
<comment type="caution">
    <text evidence="2">The sequence shown here is derived from an EMBL/GenBank/DDBJ whole genome shotgun (WGS) entry which is preliminary data.</text>
</comment>
<dbReference type="RefSeq" id="WP_134505279.1">
    <property type="nucleotide sequence ID" value="NZ_FNIB01000009.1"/>
</dbReference>
<evidence type="ECO:0000313" key="3">
    <source>
        <dbReference type="Proteomes" id="UP000298252"/>
    </source>
</evidence>
<reference evidence="2 3" key="1">
    <citation type="submission" date="2019-03" db="EMBL/GenBank/DDBJ databases">
        <title>Genomics of glacier-inhabiting Cryobacterium strains.</title>
        <authorList>
            <person name="Liu Q."/>
            <person name="Xin Y.-H."/>
        </authorList>
    </citation>
    <scope>NUCLEOTIDE SEQUENCE [LARGE SCALE GENOMIC DNA]</scope>
    <source>
        <strain evidence="2 3">Hh8</strain>
    </source>
</reference>
<dbReference type="Proteomes" id="UP000298252">
    <property type="component" value="Unassembled WGS sequence"/>
</dbReference>
<dbReference type="EMBL" id="SOFD01000028">
    <property type="protein sequence ID" value="TFB76110.1"/>
    <property type="molecule type" value="Genomic_DNA"/>
</dbReference>
<sequence>MVRAARAEQRALLAAQQAARDAGREEQKALRSARVLIDTSRASRLGEAKREALQIAVAAVAKRRQEEAEQQAVSVELGKFRSAEIDARIEDIARKGRARADQESTDRAQRAQRRIDGRLPAPKPLFVPKPVPVVSEKNSGRNVRQAIVARSDTQWSRYGISNQEHRRWVAAGLPEDRAHIPAMCRAFGSRGWIVTPDHLNVVLGNGLTVLQMFEAGSNIVQVMDQLALVRKRDFTGGFDTNLASIVPVLRDSIPEKLTRRVSLPLNLEATGVPELADYLLLRTRPSQDEHAIFTFNRERRGTEHKKRTGQKSGKGPGPLVRRYAAAHGVFGDQKLTSALLANLPSHVLGRGLPFTNIISDAVRDRQFYYLSAAATLAVEEDADGRIPIPEDYELPSTTGFAVLCVPNAGSQSGDRILLWSHGADELTAAVLSVADLRAGLATPPLVAAAHVGSVQGENGDQALALVAAIARAIRRPPPSDEIDRPIPARRPRTVTPAGRPLRSPADDADAPADHVSLIYAPGETHEREISKGSGRKAEKRWIVRRHLRLQFYPSSGERRPVWIEAHQSGAADGHLWLGDRVKVPRKGPIS</sequence>
<feature type="region of interest" description="Disordered" evidence="1">
    <location>
        <begin position="476"/>
        <end position="509"/>
    </location>
</feature>
<keyword evidence="3" id="KW-1185">Reference proteome</keyword>
<accession>A0ABY2I0Z0</accession>